<comment type="pathway">
    <text evidence="2 8">Cofactor biosynthesis; tetrahydrofolate biosynthesis; 2-amino-4-hydroxy-6-hydroxymethyl-7,8-dihydropteridine diphosphate from 7,8-dihydroneopterin triphosphate: step 3/4.</text>
</comment>
<dbReference type="SUPFAM" id="SSF55620">
    <property type="entry name" value="Tetrahydrobiopterin biosynthesis enzymes-like"/>
    <property type="match status" value="1"/>
</dbReference>
<evidence type="ECO:0000256" key="7">
    <source>
        <dbReference type="ARBA" id="ARBA00052077"/>
    </source>
</evidence>
<comment type="catalytic activity">
    <reaction evidence="7">
        <text>7,8-dihydroneopterin + O2 = 7,8-dihydroxanthopterin + glycolaldehyde + formate + H(+)</text>
        <dbReference type="Rhea" id="RHEA:45332"/>
        <dbReference type="ChEBI" id="CHEBI:15378"/>
        <dbReference type="ChEBI" id="CHEBI:15379"/>
        <dbReference type="ChEBI" id="CHEBI:15740"/>
        <dbReference type="ChEBI" id="CHEBI:17001"/>
        <dbReference type="ChEBI" id="CHEBI:17071"/>
        <dbReference type="ChEBI" id="CHEBI:85130"/>
        <dbReference type="EC" id="1.13.11.81"/>
    </reaction>
</comment>
<dbReference type="GO" id="GO:0004150">
    <property type="term" value="F:dihydroneopterin aldolase activity"/>
    <property type="evidence" value="ECO:0007669"/>
    <property type="project" value="UniProtKB-UniRule"/>
</dbReference>
<dbReference type="InterPro" id="IPR006157">
    <property type="entry name" value="FolB_dom"/>
</dbReference>
<dbReference type="NCBIfam" id="TIGR00526">
    <property type="entry name" value="folB_dom"/>
    <property type="match status" value="1"/>
</dbReference>
<sequence>MADRIAITGLKVYAHHGVLAHETEYGQAFSIDIVCWLDFAAAAAGDDLELTVNYAELAQLAHDIATETPRQLVETVASGIAEQALARYPQLHAVEVTVHKPHAPVPLVFDDIAVTARRSRKTTRG</sequence>
<dbReference type="AlphaFoldDB" id="A0A2S0WHE3"/>
<dbReference type="GO" id="GO:0046656">
    <property type="term" value="P:folic acid biosynthetic process"/>
    <property type="evidence" value="ECO:0007669"/>
    <property type="project" value="UniProtKB-UniRule"/>
</dbReference>
<accession>A0A2S0WHE3</accession>
<dbReference type="GO" id="GO:0005737">
    <property type="term" value="C:cytoplasm"/>
    <property type="evidence" value="ECO:0007669"/>
    <property type="project" value="TreeGrafter"/>
</dbReference>
<protein>
    <recommendedName>
        <fullName evidence="6 8">7,8-dihydroneopterin aldolase</fullName>
        <ecNumber evidence="8">4.1.2.25</ecNumber>
    </recommendedName>
</protein>
<name>A0A2S0WHE3_9CORY</name>
<evidence type="ECO:0000313" key="9">
    <source>
        <dbReference type="EMBL" id="AWB85144.1"/>
    </source>
</evidence>
<comment type="similarity">
    <text evidence="3 8">Belongs to the DHNA family.</text>
</comment>
<keyword evidence="4 8" id="KW-0289">Folate biosynthesis</keyword>
<gene>
    <name evidence="9" type="primary">folB</name>
    <name evidence="9" type="ORF">C3E79_09415</name>
</gene>
<dbReference type="Pfam" id="PF02152">
    <property type="entry name" value="FolB"/>
    <property type="match status" value="1"/>
</dbReference>
<dbReference type="NCBIfam" id="TIGR00525">
    <property type="entry name" value="folB"/>
    <property type="match status" value="1"/>
</dbReference>
<dbReference type="Proteomes" id="UP000244754">
    <property type="component" value="Chromosome"/>
</dbReference>
<keyword evidence="10" id="KW-1185">Reference proteome</keyword>
<dbReference type="GO" id="GO:0046654">
    <property type="term" value="P:tetrahydrofolate biosynthetic process"/>
    <property type="evidence" value="ECO:0007669"/>
    <property type="project" value="UniProtKB-UniRule"/>
</dbReference>
<evidence type="ECO:0000256" key="4">
    <source>
        <dbReference type="ARBA" id="ARBA00022909"/>
    </source>
</evidence>
<dbReference type="InterPro" id="IPR043133">
    <property type="entry name" value="GTP-CH-I_C/QueF"/>
</dbReference>
<dbReference type="OrthoDB" id="3212934at2"/>
<evidence type="ECO:0000256" key="8">
    <source>
        <dbReference type="RuleBase" id="RU362079"/>
    </source>
</evidence>
<dbReference type="InterPro" id="IPR006156">
    <property type="entry name" value="Dihydroneopterin_aldolase"/>
</dbReference>
<dbReference type="EMBL" id="CP026948">
    <property type="protein sequence ID" value="AWB85144.1"/>
    <property type="molecule type" value="Genomic_DNA"/>
</dbReference>
<evidence type="ECO:0000256" key="1">
    <source>
        <dbReference type="ARBA" id="ARBA00001353"/>
    </source>
</evidence>
<dbReference type="RefSeq" id="WP_108405151.1">
    <property type="nucleotide sequence ID" value="NZ_CP026948.1"/>
</dbReference>
<comment type="catalytic activity">
    <reaction evidence="1 8">
        <text>7,8-dihydroneopterin = 6-hydroxymethyl-7,8-dihydropterin + glycolaldehyde</text>
        <dbReference type="Rhea" id="RHEA:10540"/>
        <dbReference type="ChEBI" id="CHEBI:17001"/>
        <dbReference type="ChEBI" id="CHEBI:17071"/>
        <dbReference type="ChEBI" id="CHEBI:44841"/>
        <dbReference type="EC" id="4.1.2.25"/>
    </reaction>
</comment>
<dbReference type="PANTHER" id="PTHR42844">
    <property type="entry name" value="DIHYDRONEOPTERIN ALDOLASE 1-RELATED"/>
    <property type="match status" value="1"/>
</dbReference>
<reference evidence="10" key="1">
    <citation type="submission" date="2018-01" db="EMBL/GenBank/DDBJ databases">
        <authorList>
            <person name="Li J."/>
        </authorList>
    </citation>
    <scope>NUCLEOTIDE SEQUENCE [LARGE SCALE GENOMIC DNA]</scope>
    <source>
        <strain evidence="10">2184</strain>
    </source>
</reference>
<organism evidence="9 10">
    <name type="scientific">Corynebacterium liangguodongii</name>
    <dbReference type="NCBI Taxonomy" id="2079535"/>
    <lineage>
        <taxon>Bacteria</taxon>
        <taxon>Bacillati</taxon>
        <taxon>Actinomycetota</taxon>
        <taxon>Actinomycetes</taxon>
        <taxon>Mycobacteriales</taxon>
        <taxon>Corynebacteriaceae</taxon>
        <taxon>Corynebacterium</taxon>
    </lineage>
</organism>
<dbReference type="UniPathway" id="UPA00077">
    <property type="reaction ID" value="UER00154"/>
</dbReference>
<keyword evidence="5 8" id="KW-0456">Lyase</keyword>
<dbReference type="PANTHER" id="PTHR42844:SF1">
    <property type="entry name" value="DIHYDRONEOPTERIN ALDOLASE 1-RELATED"/>
    <property type="match status" value="1"/>
</dbReference>
<evidence type="ECO:0000256" key="5">
    <source>
        <dbReference type="ARBA" id="ARBA00023239"/>
    </source>
</evidence>
<comment type="function">
    <text evidence="8">Catalyzes the conversion of 7,8-dihydroneopterin to 6-hydroxymethyl-7,8-dihydropterin.</text>
</comment>
<dbReference type="CDD" id="cd00534">
    <property type="entry name" value="DHNA_DHNTPE"/>
    <property type="match status" value="1"/>
</dbReference>
<evidence type="ECO:0000256" key="3">
    <source>
        <dbReference type="ARBA" id="ARBA00005708"/>
    </source>
</evidence>
<dbReference type="SMART" id="SM00905">
    <property type="entry name" value="FolB"/>
    <property type="match status" value="1"/>
</dbReference>
<evidence type="ECO:0000256" key="2">
    <source>
        <dbReference type="ARBA" id="ARBA00005013"/>
    </source>
</evidence>
<dbReference type="KEGG" id="clia:C3E79_09415"/>
<evidence type="ECO:0000256" key="6">
    <source>
        <dbReference type="ARBA" id="ARBA00032903"/>
    </source>
</evidence>
<proteinExistence type="inferred from homology"/>
<dbReference type="Gene3D" id="3.30.1130.10">
    <property type="match status" value="1"/>
</dbReference>
<dbReference type="EC" id="4.1.2.25" evidence="8"/>
<evidence type="ECO:0000313" key="10">
    <source>
        <dbReference type="Proteomes" id="UP000244754"/>
    </source>
</evidence>
<dbReference type="FunFam" id="3.30.1130.10:FF:000003">
    <property type="entry name" value="7,8-dihydroneopterin aldolase"/>
    <property type="match status" value="1"/>
</dbReference>